<dbReference type="Proteomes" id="UP000679213">
    <property type="component" value="Chromosome I"/>
</dbReference>
<feature type="domain" description="Phosphoesterase HXTX" evidence="3">
    <location>
        <begin position="90"/>
        <end position="167"/>
    </location>
</feature>
<dbReference type="EMBL" id="LR792632">
    <property type="protein sequence ID" value="CAB3289333.1"/>
    <property type="molecule type" value="Genomic_DNA"/>
</dbReference>
<feature type="short sequence motif" description="HXTX 1" evidence="2">
    <location>
        <begin position="38"/>
        <end position="41"/>
    </location>
</feature>
<dbReference type="GeneID" id="65883968"/>
<evidence type="ECO:0000259" key="3">
    <source>
        <dbReference type="Pfam" id="PF02834"/>
    </source>
</evidence>
<dbReference type="GO" id="GO:0008664">
    <property type="term" value="F:RNA 2',3'-cyclic 3'-phosphodiesterase activity"/>
    <property type="evidence" value="ECO:0007669"/>
    <property type="project" value="UniProtKB-EC"/>
</dbReference>
<evidence type="ECO:0000313" key="5">
    <source>
        <dbReference type="Proteomes" id="UP000679213"/>
    </source>
</evidence>
<gene>
    <name evidence="4" type="ORF">MLAUSG7_1171</name>
</gene>
<dbReference type="AlphaFoldDB" id="A0A8D6SWF3"/>
<comment type="function">
    <text evidence="2">Hydrolyzes RNA 2',3'-cyclic phosphodiester to an RNA 2'-phosphomonoester.</text>
</comment>
<dbReference type="HAMAP" id="MF_01940">
    <property type="entry name" value="RNA_CPDase"/>
    <property type="match status" value="1"/>
</dbReference>
<dbReference type="InterPro" id="IPR009097">
    <property type="entry name" value="Cyclic_Pdiesterase"/>
</dbReference>
<dbReference type="PANTHER" id="PTHR35561:SF1">
    <property type="entry name" value="RNA 2',3'-CYCLIC PHOSPHODIESTERASE"/>
    <property type="match status" value="1"/>
</dbReference>
<evidence type="ECO:0000313" key="4">
    <source>
        <dbReference type="EMBL" id="CAB3289333.1"/>
    </source>
</evidence>
<dbReference type="GO" id="GO:0004113">
    <property type="term" value="F:2',3'-cyclic-nucleotide 3'-phosphodiesterase activity"/>
    <property type="evidence" value="ECO:0007669"/>
    <property type="project" value="InterPro"/>
</dbReference>
<evidence type="ECO:0000256" key="1">
    <source>
        <dbReference type="ARBA" id="ARBA00022801"/>
    </source>
</evidence>
<dbReference type="SUPFAM" id="SSF55144">
    <property type="entry name" value="LigT-like"/>
    <property type="match status" value="1"/>
</dbReference>
<dbReference type="Pfam" id="PF02834">
    <property type="entry name" value="LigT_PEase"/>
    <property type="match status" value="2"/>
</dbReference>
<proteinExistence type="inferred from homology"/>
<dbReference type="EC" id="3.1.4.58" evidence="2"/>
<dbReference type="KEGG" id="mesg:MLAUSG7_1171"/>
<comment type="similarity">
    <text evidence="2">Belongs to the 2H phosphoesterase superfamily. ThpR family.</text>
</comment>
<accession>A0A8D6SWF3</accession>
<keyword evidence="5" id="KW-1185">Reference proteome</keyword>
<feature type="active site" description="Proton acceptor" evidence="2">
    <location>
        <position position="118"/>
    </location>
</feature>
<dbReference type="RefSeq" id="WP_214399521.1">
    <property type="nucleotide sequence ID" value="NZ_LR792632.1"/>
</dbReference>
<evidence type="ECO:0000256" key="2">
    <source>
        <dbReference type="HAMAP-Rule" id="MF_01940"/>
    </source>
</evidence>
<feature type="short sequence motif" description="HXTX 2" evidence="2">
    <location>
        <begin position="118"/>
        <end position="121"/>
    </location>
</feature>
<comment type="catalytic activity">
    <reaction evidence="2">
        <text>a 3'-end 2',3'-cyclophospho-ribonucleotide-RNA + H2O = a 3'-end 2'-phospho-ribonucleotide-RNA + H(+)</text>
        <dbReference type="Rhea" id="RHEA:11828"/>
        <dbReference type="Rhea" id="RHEA-COMP:10464"/>
        <dbReference type="Rhea" id="RHEA-COMP:17353"/>
        <dbReference type="ChEBI" id="CHEBI:15377"/>
        <dbReference type="ChEBI" id="CHEBI:15378"/>
        <dbReference type="ChEBI" id="CHEBI:83064"/>
        <dbReference type="ChEBI" id="CHEBI:173113"/>
        <dbReference type="EC" id="3.1.4.58"/>
    </reaction>
</comment>
<sequence>MRLFIAIDIPEELKEKIANFQKQIKMKGIKLVEKENLHITVKFLGDVDENLLNEILDLDLSIKPIKIKLNQLNVFPNMNYIRVIWIGAYGDNLIKIFEDVDKKLANLGFKKEREYVPHLTIGRVKFIENKKQLKDKIEKFKDIDFGEFEAKKLKLYKSTLTPSGPIYEVIKEW</sequence>
<dbReference type="PANTHER" id="PTHR35561">
    <property type="entry name" value="RNA 2',3'-CYCLIC PHOSPHODIESTERASE"/>
    <property type="match status" value="1"/>
</dbReference>
<keyword evidence="1 2" id="KW-0378">Hydrolase</keyword>
<dbReference type="InterPro" id="IPR004175">
    <property type="entry name" value="RNA_CPDase"/>
</dbReference>
<dbReference type="Gene3D" id="3.90.1140.10">
    <property type="entry name" value="Cyclic phosphodiesterase"/>
    <property type="match status" value="1"/>
</dbReference>
<name>A0A8D6SWF3_9EURY</name>
<organism evidence="4 5">
    <name type="scientific">Methanocaldococcus lauensis</name>
    <dbReference type="NCBI Taxonomy" id="2546128"/>
    <lineage>
        <taxon>Archaea</taxon>
        <taxon>Methanobacteriati</taxon>
        <taxon>Methanobacteriota</taxon>
        <taxon>Methanomada group</taxon>
        <taxon>Methanococci</taxon>
        <taxon>Methanococcales</taxon>
        <taxon>Methanocaldococcaceae</taxon>
        <taxon>Methanocaldococcus</taxon>
    </lineage>
</organism>
<feature type="domain" description="Phosphoesterase HXTX" evidence="3">
    <location>
        <begin position="7"/>
        <end position="85"/>
    </location>
</feature>
<dbReference type="InterPro" id="IPR014051">
    <property type="entry name" value="Phosphoesterase_HXTX"/>
</dbReference>
<feature type="active site" description="Proton donor" evidence="2">
    <location>
        <position position="38"/>
    </location>
</feature>
<reference evidence="4 5" key="1">
    <citation type="submission" date="2020-04" db="EMBL/GenBank/DDBJ databases">
        <authorList>
            <consortium name="Genoscope - CEA"/>
            <person name="William W."/>
        </authorList>
    </citation>
    <scope>NUCLEOTIDE SEQUENCE [LARGE SCALE GENOMIC DNA]</scope>
    <source>
        <strain evidence="4 5">SG7</strain>
    </source>
</reference>
<protein>
    <recommendedName>
        <fullName evidence="2">RNA 2',3'-cyclic phosphodiesterase</fullName>
        <shortName evidence="2">RNA 2',3'-CPDase</shortName>
        <ecNumber evidence="2">3.1.4.58</ecNumber>
    </recommendedName>
</protein>
<dbReference type="NCBIfam" id="TIGR02258">
    <property type="entry name" value="2_5_ligase"/>
    <property type="match status" value="1"/>
</dbReference>